<proteinExistence type="predicted"/>
<protein>
    <recommendedName>
        <fullName evidence="3">Transposase</fullName>
    </recommendedName>
</protein>
<keyword evidence="2" id="KW-1185">Reference proteome</keyword>
<organism evidence="1 2">
    <name type="scientific">Dolichospermum heterosporum TAC447</name>
    <dbReference type="NCBI Taxonomy" id="747523"/>
    <lineage>
        <taxon>Bacteria</taxon>
        <taxon>Bacillati</taxon>
        <taxon>Cyanobacteriota</taxon>
        <taxon>Cyanophyceae</taxon>
        <taxon>Nostocales</taxon>
        <taxon>Aphanizomenonaceae</taxon>
        <taxon>Dolichospermum</taxon>
        <taxon>Dolichospermum heterosporum</taxon>
    </lineage>
</organism>
<evidence type="ECO:0000313" key="2">
    <source>
        <dbReference type="Proteomes" id="UP001057561"/>
    </source>
</evidence>
<dbReference type="EMBL" id="CP099464">
    <property type="protein sequence ID" value="UUO13732.1"/>
    <property type="molecule type" value="Genomic_DNA"/>
</dbReference>
<dbReference type="RefSeq" id="WP_257120492.1">
    <property type="nucleotide sequence ID" value="NZ_CP099464.1"/>
</dbReference>
<evidence type="ECO:0000313" key="1">
    <source>
        <dbReference type="EMBL" id="UUO13732.1"/>
    </source>
</evidence>
<reference evidence="1" key="1">
    <citation type="submission" date="2022-06" db="EMBL/GenBank/DDBJ databases">
        <title>Nostosin G and Spiroidesin B from the Cyanobacterium Dolichospermum sp. NIES-1697.</title>
        <authorList>
            <person name="Phan C.-S."/>
            <person name="Mehjabin J.J."/>
            <person name="Anas A.R.J."/>
            <person name="Hayasaka M."/>
            <person name="Onoki R."/>
            <person name="Wang J."/>
            <person name="Umezawa T."/>
            <person name="Washio K."/>
            <person name="Morikawa M."/>
            <person name="Okino T."/>
        </authorList>
    </citation>
    <scope>NUCLEOTIDE SEQUENCE</scope>
    <source>
        <strain evidence="1">NIES-1697</strain>
    </source>
</reference>
<dbReference type="Proteomes" id="UP001057561">
    <property type="component" value="Chromosome"/>
</dbReference>
<name>A0ABY5LP48_9CYAN</name>
<accession>A0ABY5LP48</accession>
<gene>
    <name evidence="1" type="ORF">NG743_16880</name>
</gene>
<sequence>MKIIKGGRILPLRGRSRGKMSESRIRRIALISRILVPFIIANNLIHTRVKMSESRIRRIALISRILVPIY</sequence>
<evidence type="ECO:0008006" key="3">
    <source>
        <dbReference type="Google" id="ProtNLM"/>
    </source>
</evidence>